<dbReference type="Pfam" id="PF17681">
    <property type="entry name" value="GCP_N_terminal"/>
    <property type="match status" value="1"/>
</dbReference>
<dbReference type="AlphaFoldDB" id="A0A5D3B858"/>
<feature type="domain" description="Gamma tubulin complex component C-terminal" evidence="7">
    <location>
        <begin position="582"/>
        <end position="908"/>
    </location>
</feature>
<dbReference type="InterPro" id="IPR040457">
    <property type="entry name" value="GCP_C"/>
</dbReference>
<feature type="compositionally biased region" description="Pro residues" evidence="6">
    <location>
        <begin position="148"/>
        <end position="160"/>
    </location>
</feature>
<dbReference type="InterPro" id="IPR042241">
    <property type="entry name" value="GCP_C_sf"/>
</dbReference>
<feature type="region of interest" description="Disordered" evidence="6">
    <location>
        <begin position="239"/>
        <end position="260"/>
    </location>
</feature>
<comment type="subcellular location">
    <subcellularLocation>
        <location evidence="1">Cytoplasm</location>
        <location evidence="1">Cytoskeleton</location>
    </subcellularLocation>
</comment>
<dbReference type="GO" id="GO:0000922">
    <property type="term" value="C:spindle pole"/>
    <property type="evidence" value="ECO:0007669"/>
    <property type="project" value="InterPro"/>
</dbReference>
<evidence type="ECO:0000259" key="7">
    <source>
        <dbReference type="Pfam" id="PF04130"/>
    </source>
</evidence>
<keyword evidence="4" id="KW-0493">Microtubule</keyword>
<comment type="caution">
    <text evidence="9">The sequence shown here is derived from an EMBL/GenBank/DDBJ whole genome shotgun (WGS) entry which is preliminary data.</text>
</comment>
<sequence length="924" mass="103516">MAARPASSGSNRPSSSTPSPRPPLEQLVLSLVPSLAPVRGARPEDPVEKERKERVKELTGWCQDILDSNLPSSIPLSEGTLPDSVKRMVYSSKPTGSESGSNKALRFSSIWNKLERGRLLSSPNPHLQFLSALSEMNPNNISRGTANPPQPSNSMPPPAFPSTKASSSQQPMAGAGALNAQAEFSGKGISKAEVLKQWRALKSRPTFPPQLLLRDALYLLQGIDGRYVRFALAPPKEQNPYLTEKGKENEGTGFPLGKDGPVVESAEGGEEVVGIEIVADEVLDGHISQPTRTLLMQISEMGMIYRRVTGFIESRQSLDNRGGMIEQSLCHFLHHDLSEYHRLLAVLESQMNTASSADPDKTAESGGLTLMRLELWTEEMRLKLRQMDEIVEEAKAHHGGSLVSRIHSHTSNGDPLIRLFTNGILSSVSKPFFLTLQRWIFSGELHDPFKEFFVQLNPDAPRLKDGPGGVLGDGGWELGMEGEDGLEEAYAVWEKKYVFVKKMVPGFVTEDFAKKIFSTGRSLNFIRYSCHDSDWIETRAKLANAGRDLSYSDLAGLERSIDDAYSIASQRLLEIFFDKFRLLDHLRALKSFLMLGAGDFAELLMESLAPRLSKPAISLYRHHLTSDLESAIRGSNAQFSPPDILRRLDARMLEYSHGETGWDCFALQYKVEAPINAVLDGRAMGDYDRLFNHLWRLKRVEVALTQNWMRATSGSKAYEYLPGLNNDWHHCRVVQSEMVHFLRQLQAFCQLEVIECSWAELMEYVKKREGDLDTLIAAHRKYLSRVVKKILLLSSKREKEEILLDLVRDALDLILQFTDATDDLYAWSLAEATRLDRQRDALRGLYTPSAADDDPSKSEEQLQSIRIRIRDCANEFHDKVTSVVHMAGAHQDLDVRFLGIRIGFNGFFKLKKKDKSGSSKSTRG</sequence>
<evidence type="ECO:0000256" key="5">
    <source>
        <dbReference type="ARBA" id="ARBA00023212"/>
    </source>
</evidence>
<dbReference type="Pfam" id="PF04130">
    <property type="entry name" value="GCP_C_terminal"/>
    <property type="match status" value="1"/>
</dbReference>
<evidence type="ECO:0000256" key="2">
    <source>
        <dbReference type="ARBA" id="ARBA00010337"/>
    </source>
</evidence>
<reference evidence="9 10" key="1">
    <citation type="submission" date="2017-05" db="EMBL/GenBank/DDBJ databases">
        <title>The Genome Sequence of Tsuchiyaea wingfieldii DSM 27421.</title>
        <authorList>
            <person name="Cuomo C."/>
            <person name="Passer A."/>
            <person name="Billmyre B."/>
            <person name="Heitman J."/>
        </authorList>
    </citation>
    <scope>NUCLEOTIDE SEQUENCE [LARGE SCALE GENOMIC DNA]</scope>
    <source>
        <strain evidence="9 10">DSM 27421</strain>
    </source>
</reference>
<dbReference type="PANTHER" id="PTHR19302:SF14">
    <property type="entry name" value="GAMMA-TUBULIN COMPLEX COMPONENT 3"/>
    <property type="match status" value="1"/>
</dbReference>
<dbReference type="EMBL" id="NIDF01000001">
    <property type="protein sequence ID" value="TYJ59228.1"/>
    <property type="molecule type" value="Genomic_DNA"/>
</dbReference>
<evidence type="ECO:0000256" key="4">
    <source>
        <dbReference type="ARBA" id="ARBA00022701"/>
    </source>
</evidence>
<feature type="region of interest" description="Disordered" evidence="6">
    <location>
        <begin position="1"/>
        <end position="25"/>
    </location>
</feature>
<accession>A0A5D3B858</accession>
<evidence type="ECO:0000256" key="1">
    <source>
        <dbReference type="ARBA" id="ARBA00004245"/>
    </source>
</evidence>
<organism evidence="9 10">
    <name type="scientific">Cryptococcus floricola</name>
    <dbReference type="NCBI Taxonomy" id="2591691"/>
    <lineage>
        <taxon>Eukaryota</taxon>
        <taxon>Fungi</taxon>
        <taxon>Dikarya</taxon>
        <taxon>Basidiomycota</taxon>
        <taxon>Agaricomycotina</taxon>
        <taxon>Tremellomycetes</taxon>
        <taxon>Tremellales</taxon>
        <taxon>Cryptococcaceae</taxon>
        <taxon>Cryptococcus</taxon>
    </lineage>
</organism>
<dbReference type="Proteomes" id="UP000322245">
    <property type="component" value="Unassembled WGS sequence"/>
</dbReference>
<dbReference type="InterPro" id="IPR007259">
    <property type="entry name" value="GCP"/>
</dbReference>
<gene>
    <name evidence="9" type="ORF">B9479_000217</name>
</gene>
<feature type="compositionally biased region" description="Polar residues" evidence="6">
    <location>
        <begin position="138"/>
        <end position="147"/>
    </location>
</feature>
<dbReference type="InterPro" id="IPR041470">
    <property type="entry name" value="GCP_N"/>
</dbReference>
<dbReference type="GO" id="GO:0051225">
    <property type="term" value="P:spindle assembly"/>
    <property type="evidence" value="ECO:0007669"/>
    <property type="project" value="TreeGrafter"/>
</dbReference>
<evidence type="ECO:0000313" key="9">
    <source>
        <dbReference type="EMBL" id="TYJ59228.1"/>
    </source>
</evidence>
<evidence type="ECO:0000313" key="10">
    <source>
        <dbReference type="Proteomes" id="UP000322245"/>
    </source>
</evidence>
<keyword evidence="10" id="KW-1185">Reference proteome</keyword>
<comment type="similarity">
    <text evidence="2">Belongs to the TUBGCP family.</text>
</comment>
<dbReference type="GO" id="GO:0031122">
    <property type="term" value="P:cytoplasmic microtubule organization"/>
    <property type="evidence" value="ECO:0007669"/>
    <property type="project" value="TreeGrafter"/>
</dbReference>
<evidence type="ECO:0000256" key="3">
    <source>
        <dbReference type="ARBA" id="ARBA00022490"/>
    </source>
</evidence>
<dbReference type="GO" id="GO:0051011">
    <property type="term" value="F:microtubule minus-end binding"/>
    <property type="evidence" value="ECO:0007669"/>
    <property type="project" value="TreeGrafter"/>
</dbReference>
<dbReference type="GO" id="GO:0000278">
    <property type="term" value="P:mitotic cell cycle"/>
    <property type="evidence" value="ECO:0007669"/>
    <property type="project" value="TreeGrafter"/>
</dbReference>
<dbReference type="GO" id="GO:0044732">
    <property type="term" value="C:mitotic spindle pole body"/>
    <property type="evidence" value="ECO:0007669"/>
    <property type="project" value="TreeGrafter"/>
</dbReference>
<feature type="region of interest" description="Disordered" evidence="6">
    <location>
        <begin position="138"/>
        <end position="176"/>
    </location>
</feature>
<feature type="domain" description="Gamma tubulin complex component protein N-terminal" evidence="8">
    <location>
        <begin position="213"/>
        <end position="579"/>
    </location>
</feature>
<evidence type="ECO:0000259" key="8">
    <source>
        <dbReference type="Pfam" id="PF17681"/>
    </source>
</evidence>
<evidence type="ECO:0000256" key="6">
    <source>
        <dbReference type="SAM" id="MobiDB-lite"/>
    </source>
</evidence>
<dbReference type="GO" id="GO:0051321">
    <property type="term" value="P:meiotic cell cycle"/>
    <property type="evidence" value="ECO:0007669"/>
    <property type="project" value="TreeGrafter"/>
</dbReference>
<keyword evidence="3" id="KW-0963">Cytoplasm</keyword>
<dbReference type="GO" id="GO:0007020">
    <property type="term" value="P:microtubule nucleation"/>
    <property type="evidence" value="ECO:0007669"/>
    <property type="project" value="InterPro"/>
</dbReference>
<name>A0A5D3B858_9TREE</name>
<proteinExistence type="inferred from homology"/>
<dbReference type="GO" id="GO:0005874">
    <property type="term" value="C:microtubule"/>
    <property type="evidence" value="ECO:0007669"/>
    <property type="project" value="UniProtKB-KW"/>
</dbReference>
<dbReference type="GO" id="GO:0043015">
    <property type="term" value="F:gamma-tubulin binding"/>
    <property type="evidence" value="ECO:0007669"/>
    <property type="project" value="InterPro"/>
</dbReference>
<protein>
    <submittedName>
        <fullName evidence="9">Uncharacterized protein</fullName>
    </submittedName>
</protein>
<feature type="compositionally biased region" description="Low complexity" evidence="6">
    <location>
        <begin position="1"/>
        <end position="18"/>
    </location>
</feature>
<dbReference type="GO" id="GO:0000930">
    <property type="term" value="C:gamma-tubulin complex"/>
    <property type="evidence" value="ECO:0007669"/>
    <property type="project" value="TreeGrafter"/>
</dbReference>
<keyword evidence="5" id="KW-0206">Cytoskeleton</keyword>
<dbReference type="PANTHER" id="PTHR19302">
    <property type="entry name" value="GAMMA TUBULIN COMPLEX PROTEIN"/>
    <property type="match status" value="1"/>
</dbReference>
<dbReference type="Gene3D" id="1.20.120.1900">
    <property type="entry name" value="Gamma-tubulin complex, C-terminal domain"/>
    <property type="match status" value="1"/>
</dbReference>